<reference evidence="3" key="1">
    <citation type="submission" date="2018-05" db="EMBL/GenBank/DDBJ databases">
        <authorList>
            <person name="Hao L."/>
        </authorList>
    </citation>
    <scope>NUCLEOTIDE SEQUENCE [LARGE SCALE GENOMIC DNA]</scope>
</reference>
<dbReference type="KEGG" id="bana:BARAN1_1248"/>
<organism evidence="2 3">
    <name type="scientific">Candidatus Bipolaricaulis anaerobius</name>
    <dbReference type="NCBI Taxonomy" id="2026885"/>
    <lineage>
        <taxon>Bacteria</taxon>
        <taxon>Candidatus Bipolaricaulota</taxon>
        <taxon>Candidatus Bipolaricaulia</taxon>
        <taxon>Candidatus Bipolaricaulales</taxon>
        <taxon>Candidatus Bipolaricaulaceae</taxon>
        <taxon>Candidatus Bipolaricaulis</taxon>
    </lineage>
</organism>
<dbReference type="Proteomes" id="UP000249818">
    <property type="component" value="Chromosome BARAN1"/>
</dbReference>
<dbReference type="InterPro" id="IPR012349">
    <property type="entry name" value="Split_barrel_FMN-bd"/>
</dbReference>
<dbReference type="InterPro" id="IPR052917">
    <property type="entry name" value="Stress-Dev_Protein"/>
</dbReference>
<accession>A0A2X3L384</accession>
<dbReference type="Pfam" id="PF16242">
    <property type="entry name" value="Pyrid_ox_like"/>
    <property type="match status" value="1"/>
</dbReference>
<dbReference type="EMBL" id="LS483254">
    <property type="protein sequence ID" value="SQD93270.1"/>
    <property type="molecule type" value="Genomic_DNA"/>
</dbReference>
<evidence type="ECO:0000313" key="2">
    <source>
        <dbReference type="EMBL" id="SQD93270.1"/>
    </source>
</evidence>
<dbReference type="AlphaFoldDB" id="A0A2X3L384"/>
<sequence>MDEEAEGKLWEIVEESEIGLLITNAEGYPRMRPMTVIAYDEDGNVWFATSRSSHKVEEIARNPRATACFLNLEGGAHAQIFGEAEIVDDPDLKKELWDEEWGEYWEGPSDPDYALLALHGKRAEYYLLDEDELWVVEFEG</sequence>
<gene>
    <name evidence="2" type="ORF">BARAN1_1248</name>
</gene>
<dbReference type="PANTHER" id="PTHR34818:SF1">
    <property type="entry name" value="PROTEIN BLI-3"/>
    <property type="match status" value="1"/>
</dbReference>
<proteinExistence type="predicted"/>
<dbReference type="RefSeq" id="WP_122031660.1">
    <property type="nucleotide sequence ID" value="NZ_LS483254.1"/>
</dbReference>
<dbReference type="InterPro" id="IPR038725">
    <property type="entry name" value="YdaG_split_barrel_FMN-bd"/>
</dbReference>
<dbReference type="SUPFAM" id="SSF50475">
    <property type="entry name" value="FMN-binding split barrel"/>
    <property type="match status" value="1"/>
</dbReference>
<name>A0A2X3L384_9BACT</name>
<evidence type="ECO:0000259" key="1">
    <source>
        <dbReference type="Pfam" id="PF16242"/>
    </source>
</evidence>
<feature type="domain" description="General stress protein FMN-binding split barrel" evidence="1">
    <location>
        <begin position="5"/>
        <end position="126"/>
    </location>
</feature>
<keyword evidence="3" id="KW-1185">Reference proteome</keyword>
<dbReference type="OrthoDB" id="5431160at2"/>
<evidence type="ECO:0000313" key="3">
    <source>
        <dbReference type="Proteomes" id="UP000249818"/>
    </source>
</evidence>
<dbReference type="Gene3D" id="2.30.110.10">
    <property type="entry name" value="Electron Transport, Fmn-binding Protein, Chain A"/>
    <property type="match status" value="1"/>
</dbReference>
<dbReference type="PANTHER" id="PTHR34818">
    <property type="entry name" value="PROTEIN BLI-3"/>
    <property type="match status" value="1"/>
</dbReference>
<protein>
    <submittedName>
        <fullName evidence="2">Putative General stress protein</fullName>
    </submittedName>
</protein>